<evidence type="ECO:0000256" key="1">
    <source>
        <dbReference type="SAM" id="Phobius"/>
    </source>
</evidence>
<sequence>MPIRPSITPLSDDQFIVIIAKRVRRTTATTVPSMIITSFVGTSAFVLHWFNPFMVESKYALESNKCTRV</sequence>
<gene>
    <name evidence="2" type="ORF">NPIL_159011</name>
</gene>
<comment type="caution">
    <text evidence="2">The sequence shown here is derived from an EMBL/GenBank/DDBJ whole genome shotgun (WGS) entry which is preliminary data.</text>
</comment>
<dbReference type="Proteomes" id="UP000887013">
    <property type="component" value="Unassembled WGS sequence"/>
</dbReference>
<feature type="transmembrane region" description="Helical" evidence="1">
    <location>
        <begin position="31"/>
        <end position="50"/>
    </location>
</feature>
<keyword evidence="1" id="KW-0472">Membrane</keyword>
<dbReference type="EMBL" id="BMAW01111765">
    <property type="protein sequence ID" value="GFT49526.1"/>
    <property type="molecule type" value="Genomic_DNA"/>
</dbReference>
<evidence type="ECO:0000313" key="2">
    <source>
        <dbReference type="EMBL" id="GFT49526.1"/>
    </source>
</evidence>
<organism evidence="2 3">
    <name type="scientific">Nephila pilipes</name>
    <name type="common">Giant wood spider</name>
    <name type="synonym">Nephila maculata</name>
    <dbReference type="NCBI Taxonomy" id="299642"/>
    <lineage>
        <taxon>Eukaryota</taxon>
        <taxon>Metazoa</taxon>
        <taxon>Ecdysozoa</taxon>
        <taxon>Arthropoda</taxon>
        <taxon>Chelicerata</taxon>
        <taxon>Arachnida</taxon>
        <taxon>Araneae</taxon>
        <taxon>Araneomorphae</taxon>
        <taxon>Entelegynae</taxon>
        <taxon>Araneoidea</taxon>
        <taxon>Nephilidae</taxon>
        <taxon>Nephila</taxon>
    </lineage>
</organism>
<keyword evidence="1" id="KW-0812">Transmembrane</keyword>
<accession>A0A8X6TW16</accession>
<proteinExistence type="predicted"/>
<keyword evidence="3" id="KW-1185">Reference proteome</keyword>
<name>A0A8X6TW16_NEPPI</name>
<protein>
    <submittedName>
        <fullName evidence="2">Uncharacterized protein</fullName>
    </submittedName>
</protein>
<dbReference type="AlphaFoldDB" id="A0A8X6TW16"/>
<reference evidence="2" key="1">
    <citation type="submission" date="2020-08" db="EMBL/GenBank/DDBJ databases">
        <title>Multicomponent nature underlies the extraordinary mechanical properties of spider dragline silk.</title>
        <authorList>
            <person name="Kono N."/>
            <person name="Nakamura H."/>
            <person name="Mori M."/>
            <person name="Yoshida Y."/>
            <person name="Ohtoshi R."/>
            <person name="Malay A.D."/>
            <person name="Moran D.A.P."/>
            <person name="Tomita M."/>
            <person name="Numata K."/>
            <person name="Arakawa K."/>
        </authorList>
    </citation>
    <scope>NUCLEOTIDE SEQUENCE</scope>
</reference>
<keyword evidence="1" id="KW-1133">Transmembrane helix</keyword>
<evidence type="ECO:0000313" key="3">
    <source>
        <dbReference type="Proteomes" id="UP000887013"/>
    </source>
</evidence>